<protein>
    <recommendedName>
        <fullName evidence="4">Dehydrogenase/reductase SDR family member 12</fullName>
    </recommendedName>
</protein>
<dbReference type="PANTHER" id="PTHR44656:SF7">
    <property type="entry name" value="DEHYDROGENASE_REDUCTASE SDR FAMILY MEMBER 12"/>
    <property type="match status" value="1"/>
</dbReference>
<evidence type="ECO:0000313" key="2">
    <source>
        <dbReference type="EMBL" id="KAL3737133.1"/>
    </source>
</evidence>
<dbReference type="InterPro" id="IPR052992">
    <property type="entry name" value="SDR_member_12"/>
</dbReference>
<dbReference type="PANTHER" id="PTHR44656">
    <property type="entry name" value="DEHYDROGENASE/REDUCTASE SDR FAMILY MEMBER 12"/>
    <property type="match status" value="1"/>
</dbReference>
<name>A0ABD3KCV9_EUCGL</name>
<feature type="chain" id="PRO_5044794851" description="Dehydrogenase/reductase SDR family member 12" evidence="1">
    <location>
        <begin position="28"/>
        <end position="291"/>
    </location>
</feature>
<proteinExistence type="predicted"/>
<evidence type="ECO:0008006" key="4">
    <source>
        <dbReference type="Google" id="ProtNLM"/>
    </source>
</evidence>
<keyword evidence="3" id="KW-1185">Reference proteome</keyword>
<dbReference type="InterPro" id="IPR036291">
    <property type="entry name" value="NAD(P)-bd_dom_sf"/>
</dbReference>
<dbReference type="AlphaFoldDB" id="A0ABD3KCV9"/>
<accession>A0ABD3KCV9</accession>
<dbReference type="SUPFAM" id="SSF51735">
    <property type="entry name" value="NAD(P)-binding Rossmann-fold domains"/>
    <property type="match status" value="1"/>
</dbReference>
<comment type="caution">
    <text evidence="2">The sequence shown here is derived from an EMBL/GenBank/DDBJ whole genome shotgun (WGS) entry which is preliminary data.</text>
</comment>
<keyword evidence="1" id="KW-0732">Signal</keyword>
<evidence type="ECO:0000313" key="3">
    <source>
        <dbReference type="Proteomes" id="UP001634007"/>
    </source>
</evidence>
<sequence>MGTLQIRLHISLASLAMFLLKAWRATAFGVYGYHNFTKPGFAEHAKKFESEEMEARIEGKNRIVTGANSGLGYATAEGLASRGANVYMICRNKERGEAALSSIKSTMGNPNVNLEVWDLSSVNEIKSFASRFSSKDLPLHVLVGTFAMTELMLPLLEKVAPDAQVITVSSAGMYTSPLTIDLEYSDANFEGVEQYARNRRVQVALTEKWAEVHNERGFGFCSMHAGWAEMPSVAKSLPGFSKSLSGKLRTKQEGADTIIWLALQPKDKLVSGAFYFDRALAPKHLYVCSYW</sequence>
<evidence type="ECO:0000256" key="1">
    <source>
        <dbReference type="SAM" id="SignalP"/>
    </source>
</evidence>
<dbReference type="Pfam" id="PF00106">
    <property type="entry name" value="adh_short"/>
    <property type="match status" value="1"/>
</dbReference>
<feature type="signal peptide" evidence="1">
    <location>
        <begin position="1"/>
        <end position="27"/>
    </location>
</feature>
<dbReference type="EMBL" id="JBJKBG010000006">
    <property type="protein sequence ID" value="KAL3737133.1"/>
    <property type="molecule type" value="Genomic_DNA"/>
</dbReference>
<reference evidence="2 3" key="1">
    <citation type="submission" date="2024-11" db="EMBL/GenBank/DDBJ databases">
        <title>Chromosome-level genome assembly of Eucalyptus globulus Labill. provides insights into its genome evolution.</title>
        <authorList>
            <person name="Li X."/>
        </authorList>
    </citation>
    <scope>NUCLEOTIDE SEQUENCE [LARGE SCALE GENOMIC DNA]</scope>
    <source>
        <strain evidence="2">CL2024</strain>
        <tissue evidence="2">Fresh tender leaves</tissue>
    </source>
</reference>
<dbReference type="Gene3D" id="3.40.50.720">
    <property type="entry name" value="NAD(P)-binding Rossmann-like Domain"/>
    <property type="match status" value="2"/>
</dbReference>
<dbReference type="Proteomes" id="UP001634007">
    <property type="component" value="Unassembled WGS sequence"/>
</dbReference>
<organism evidence="2 3">
    <name type="scientific">Eucalyptus globulus</name>
    <name type="common">Tasmanian blue gum</name>
    <dbReference type="NCBI Taxonomy" id="34317"/>
    <lineage>
        <taxon>Eukaryota</taxon>
        <taxon>Viridiplantae</taxon>
        <taxon>Streptophyta</taxon>
        <taxon>Embryophyta</taxon>
        <taxon>Tracheophyta</taxon>
        <taxon>Spermatophyta</taxon>
        <taxon>Magnoliopsida</taxon>
        <taxon>eudicotyledons</taxon>
        <taxon>Gunneridae</taxon>
        <taxon>Pentapetalae</taxon>
        <taxon>rosids</taxon>
        <taxon>malvids</taxon>
        <taxon>Myrtales</taxon>
        <taxon>Myrtaceae</taxon>
        <taxon>Myrtoideae</taxon>
        <taxon>Eucalypteae</taxon>
        <taxon>Eucalyptus</taxon>
    </lineage>
</organism>
<dbReference type="InterPro" id="IPR002347">
    <property type="entry name" value="SDR_fam"/>
</dbReference>
<gene>
    <name evidence="2" type="ORF">ACJRO7_025973</name>
</gene>